<dbReference type="Proteomes" id="UP000468420">
    <property type="component" value="Unassembled WGS sequence"/>
</dbReference>
<dbReference type="EMBL" id="QRDC01000002">
    <property type="protein sequence ID" value="KAA1280238.1"/>
    <property type="molecule type" value="Genomic_DNA"/>
</dbReference>
<proteinExistence type="predicted"/>
<evidence type="ECO:0000313" key="1">
    <source>
        <dbReference type="EMBL" id="KAA1280238.1"/>
    </source>
</evidence>
<name>A0A6N6K9K2_9ENTR</name>
<reference evidence="1 2" key="1">
    <citation type="submission" date="2018-08" db="EMBL/GenBank/DDBJ databases">
        <title>Complete genomic analysis of a Citrobacter pasteurii isolated from cockles (Cerastoderma edule) containing a new chromosomic qnrB allele.</title>
        <authorList>
            <person name="Rodrigues A."/>
            <person name="Baptista T."/>
            <person name="Quesada A."/>
            <person name="Campos M.J."/>
        </authorList>
    </citation>
    <scope>NUCLEOTIDE SEQUENCE [LARGE SCALE GENOMIC DNA]</scope>
    <source>
        <strain evidence="1 2">BA18</strain>
    </source>
</reference>
<organism evidence="1 2">
    <name type="scientific">Citrobacter pasteurii</name>
    <dbReference type="NCBI Taxonomy" id="1563222"/>
    <lineage>
        <taxon>Bacteria</taxon>
        <taxon>Pseudomonadati</taxon>
        <taxon>Pseudomonadota</taxon>
        <taxon>Gammaproteobacteria</taxon>
        <taxon>Enterobacterales</taxon>
        <taxon>Enterobacteriaceae</taxon>
        <taxon>Citrobacter</taxon>
    </lineage>
</organism>
<dbReference type="AlphaFoldDB" id="A0A6N6K9K2"/>
<accession>A0A6N6K9K2</accession>
<protein>
    <submittedName>
        <fullName evidence="1">Uncharacterized protein</fullName>
    </submittedName>
</protein>
<gene>
    <name evidence="1" type="ORF">DXF85_02885</name>
</gene>
<evidence type="ECO:0000313" key="2">
    <source>
        <dbReference type="Proteomes" id="UP000468420"/>
    </source>
</evidence>
<comment type="caution">
    <text evidence="1">The sequence shown here is derived from an EMBL/GenBank/DDBJ whole genome shotgun (WGS) entry which is preliminary data.</text>
</comment>
<sequence>MNLHKISNSLIRSVNPNITATVRRYSGFTVGPGRSRVPSYYPDETIIIQFQPLTKGDLQHVDGLNMQGLFKSIHVNGSFYSVNREMQKGGDLFIVDGQTWLVIEPLELWPDWSRLLVCLQVDE</sequence>